<protein>
    <recommendedName>
        <fullName evidence="3">Prophage Lp4 protein 12</fullName>
    </recommendedName>
</protein>
<evidence type="ECO:0008006" key="3">
    <source>
        <dbReference type="Google" id="ProtNLM"/>
    </source>
</evidence>
<comment type="caution">
    <text evidence="1">The sequence shown here is derived from an EMBL/GenBank/DDBJ whole genome shotgun (WGS) entry which is preliminary data.</text>
</comment>
<organism evidence="1 2">
    <name type="scientific">Lactiplantibacillus pentosus</name>
    <name type="common">Lactobacillus pentosus</name>
    <dbReference type="NCBI Taxonomy" id="1589"/>
    <lineage>
        <taxon>Bacteria</taxon>
        <taxon>Bacillati</taxon>
        <taxon>Bacillota</taxon>
        <taxon>Bacilli</taxon>
        <taxon>Lactobacillales</taxon>
        <taxon>Lactobacillaceae</taxon>
        <taxon>Lactiplantibacillus</taxon>
    </lineage>
</organism>
<proteinExistence type="predicted"/>
<dbReference type="RefSeq" id="WP_216748309.1">
    <property type="nucleotide sequence ID" value="NZ_JAGWDT010000012.1"/>
</dbReference>
<accession>A0AAW8WIC5</accession>
<evidence type="ECO:0000313" key="2">
    <source>
        <dbReference type="Proteomes" id="UP001263852"/>
    </source>
</evidence>
<reference evidence="1" key="1">
    <citation type="submission" date="2023-08" db="EMBL/GenBank/DDBJ databases">
        <authorList>
            <person name="Page C.A."/>
            <person name="Perez-Diaz I.M."/>
        </authorList>
    </citation>
    <scope>NUCLEOTIDE SEQUENCE</scope>
    <source>
        <strain evidence="1">1.8.9</strain>
    </source>
</reference>
<evidence type="ECO:0000313" key="1">
    <source>
        <dbReference type="EMBL" id="MDT7040083.1"/>
    </source>
</evidence>
<gene>
    <name evidence="1" type="ORF">RI555_14080</name>
</gene>
<dbReference type="Proteomes" id="UP001263852">
    <property type="component" value="Unassembled WGS sequence"/>
</dbReference>
<name>A0AAW8WIC5_LACPE</name>
<sequence>MRVLYPKLVEEAYNYIAKAEPAVKNAPNAVKSEIYSKMVNDGIIDENGEPTQTAIDRGFIDGDSELDYEPDTLAEFKAMHPCYKEYDDSHFSHTKQGWVIDSYVMKSLSLKALHDPDSSEEQRAFARHALQEIEWFS</sequence>
<dbReference type="AlphaFoldDB" id="A0AAW8WIC5"/>
<dbReference type="EMBL" id="JAVLAO010000001">
    <property type="protein sequence ID" value="MDT7040083.1"/>
    <property type="molecule type" value="Genomic_DNA"/>
</dbReference>